<evidence type="ECO:0000256" key="4">
    <source>
        <dbReference type="ARBA" id="ARBA00023157"/>
    </source>
</evidence>
<dbReference type="InterPro" id="IPR036249">
    <property type="entry name" value="Thioredoxin-like_sf"/>
</dbReference>
<evidence type="ECO:0000313" key="9">
    <source>
        <dbReference type="Proteomes" id="UP000078228"/>
    </source>
</evidence>
<dbReference type="InterPro" id="IPR050553">
    <property type="entry name" value="Thioredoxin_ResA/DsbE_sf"/>
</dbReference>
<protein>
    <submittedName>
        <fullName evidence="8">Cytochrome c-type biogenesis protein CcmG/DsbE, thiol:disulfide oxidoreductase</fullName>
    </submittedName>
</protein>
<keyword evidence="6" id="KW-0472">Membrane</keyword>
<dbReference type="GO" id="GO:0017004">
    <property type="term" value="P:cytochrome complex assembly"/>
    <property type="evidence" value="ECO:0007669"/>
    <property type="project" value="UniProtKB-KW"/>
</dbReference>
<dbReference type="Pfam" id="PF08534">
    <property type="entry name" value="Redoxin"/>
    <property type="match status" value="1"/>
</dbReference>
<evidence type="ECO:0000256" key="5">
    <source>
        <dbReference type="ARBA" id="ARBA00023284"/>
    </source>
</evidence>
<dbReference type="PATRIC" id="fig|480.229.peg.129"/>
<feature type="transmembrane region" description="Helical" evidence="6">
    <location>
        <begin position="7"/>
        <end position="27"/>
    </location>
</feature>
<evidence type="ECO:0000256" key="1">
    <source>
        <dbReference type="ARBA" id="ARBA00004383"/>
    </source>
</evidence>
<dbReference type="InterPro" id="IPR013740">
    <property type="entry name" value="Redoxin"/>
</dbReference>
<dbReference type="GO" id="GO:0005886">
    <property type="term" value="C:plasma membrane"/>
    <property type="evidence" value="ECO:0007669"/>
    <property type="project" value="UniProtKB-SubCell"/>
</dbReference>
<dbReference type="RefSeq" id="WP_064611933.1">
    <property type="nucleotide sequence ID" value="NZ_LXHB01000141.1"/>
</dbReference>
<dbReference type="Gene3D" id="3.40.30.10">
    <property type="entry name" value="Glutaredoxin"/>
    <property type="match status" value="1"/>
</dbReference>
<keyword evidence="4" id="KW-1015">Disulfide bond</keyword>
<dbReference type="InterPro" id="IPR004799">
    <property type="entry name" value="Periplasmic_diS_OxRdtase_DsbE"/>
</dbReference>
<dbReference type="GO" id="GO:0015036">
    <property type="term" value="F:disulfide oxidoreductase activity"/>
    <property type="evidence" value="ECO:0007669"/>
    <property type="project" value="InterPro"/>
</dbReference>
<evidence type="ECO:0000256" key="3">
    <source>
        <dbReference type="ARBA" id="ARBA00022748"/>
    </source>
</evidence>
<keyword evidence="3" id="KW-0201">Cytochrome c-type biogenesis</keyword>
<evidence type="ECO:0000256" key="2">
    <source>
        <dbReference type="ARBA" id="ARBA00007758"/>
    </source>
</evidence>
<dbReference type="AlphaFoldDB" id="A0A198XX90"/>
<proteinExistence type="inferred from homology"/>
<dbReference type="eggNOG" id="COG0526">
    <property type="taxonomic scope" value="Bacteria"/>
</dbReference>
<keyword evidence="6" id="KW-1133">Transmembrane helix</keyword>
<dbReference type="PANTHER" id="PTHR42852:SF6">
    <property type="entry name" value="THIOL:DISULFIDE INTERCHANGE PROTEIN DSBE"/>
    <property type="match status" value="1"/>
</dbReference>
<dbReference type="PROSITE" id="PS00194">
    <property type="entry name" value="THIOREDOXIN_1"/>
    <property type="match status" value="1"/>
</dbReference>
<dbReference type="InterPro" id="IPR013766">
    <property type="entry name" value="Thioredoxin_domain"/>
</dbReference>
<comment type="caution">
    <text evidence="8">The sequence shown here is derived from an EMBL/GenBank/DDBJ whole genome shotgun (WGS) entry which is preliminary data.</text>
</comment>
<dbReference type="PANTHER" id="PTHR42852">
    <property type="entry name" value="THIOL:DISULFIDE INTERCHANGE PROTEIN DSBE"/>
    <property type="match status" value="1"/>
</dbReference>
<keyword evidence="6" id="KW-0812">Transmembrane</keyword>
<reference evidence="8 9" key="1">
    <citation type="journal article" date="2016" name="Genome Biol. Evol.">
        <title>Comparative Genomic Analyses of the Moraxella catarrhalis Serosensitive and Seroresistant Lineages Demonstrate Their Independent Evolution.</title>
        <authorList>
            <person name="Earl J.P."/>
            <person name="de Vries S.P."/>
            <person name="Ahmed A."/>
            <person name="Powell E."/>
            <person name="Schultz M.P."/>
            <person name="Hermans P.W."/>
            <person name="Hill D.J."/>
            <person name="Zhou Z."/>
            <person name="Constantinidou C.I."/>
            <person name="Hu F.Z."/>
            <person name="Bootsma H.J."/>
            <person name="Ehrlich G.D."/>
        </authorList>
    </citation>
    <scope>NUCLEOTIDE SEQUENCE [LARGE SCALE GENOMIC DNA]</scope>
    <source>
        <strain evidence="8 9">Z7542</strain>
    </source>
</reference>
<evidence type="ECO:0000313" key="8">
    <source>
        <dbReference type="EMBL" id="OAU95383.1"/>
    </source>
</evidence>
<keyword evidence="9" id="KW-1185">Reference proteome</keyword>
<dbReference type="OrthoDB" id="9799347at2"/>
<dbReference type="Proteomes" id="UP000078228">
    <property type="component" value="Unassembled WGS sequence"/>
</dbReference>
<dbReference type="GO" id="GO:0030288">
    <property type="term" value="C:outer membrane-bounded periplasmic space"/>
    <property type="evidence" value="ECO:0007669"/>
    <property type="project" value="InterPro"/>
</dbReference>
<dbReference type="EMBL" id="LXHC01000024">
    <property type="protein sequence ID" value="OAU95383.1"/>
    <property type="molecule type" value="Genomic_DNA"/>
</dbReference>
<keyword evidence="5" id="KW-0676">Redox-active center</keyword>
<comment type="similarity">
    <text evidence="2">Belongs to the thioredoxin family. DsbE subfamily.</text>
</comment>
<dbReference type="NCBIfam" id="TIGR00385">
    <property type="entry name" value="dsbE"/>
    <property type="match status" value="1"/>
</dbReference>
<name>A0A198XX90_MORCA</name>
<dbReference type="InterPro" id="IPR017937">
    <property type="entry name" value="Thioredoxin_CS"/>
</dbReference>
<comment type="subcellular location">
    <subcellularLocation>
        <location evidence="1">Cell inner membrane</location>
        <topology evidence="1">Single-pass membrane protein</topology>
        <orientation evidence="1">Periplasmic side</orientation>
    </subcellularLocation>
</comment>
<organism evidence="8 9">
    <name type="scientific">Moraxella catarrhalis</name>
    <name type="common">Branhamella catarrhalis</name>
    <dbReference type="NCBI Taxonomy" id="480"/>
    <lineage>
        <taxon>Bacteria</taxon>
        <taxon>Pseudomonadati</taxon>
        <taxon>Pseudomonadota</taxon>
        <taxon>Gammaproteobacteria</taxon>
        <taxon>Moraxellales</taxon>
        <taxon>Moraxellaceae</taxon>
        <taxon>Moraxella</taxon>
    </lineage>
</organism>
<evidence type="ECO:0000256" key="6">
    <source>
        <dbReference type="SAM" id="Phobius"/>
    </source>
</evidence>
<sequence length="196" mass="21782">MAKPNKRLMLFIIPLIIFMILVVMFFMRLGKPTEINTSRLVGNPLPSLSLPLLSDTTRTITKADFPDTPFILNVWGSWCLTCHAEHPFLLKLHEQGVPIIGVNYKDELSEALAYLNKNQDPFVYSVQDFTGDFALDLGLMGAPESYVVGTDGIVYKHIIGEIGEKNWAGIQRCLTAVADDGLSDAKKIKACHKDDS</sequence>
<gene>
    <name evidence="8" type="ORF">AO384_1574</name>
</gene>
<dbReference type="PROSITE" id="PS51352">
    <property type="entry name" value="THIOREDOXIN_2"/>
    <property type="match status" value="1"/>
</dbReference>
<evidence type="ECO:0000259" key="7">
    <source>
        <dbReference type="PROSITE" id="PS51352"/>
    </source>
</evidence>
<dbReference type="SUPFAM" id="SSF52833">
    <property type="entry name" value="Thioredoxin-like"/>
    <property type="match status" value="1"/>
</dbReference>
<accession>A0A198XX90</accession>
<feature type="domain" description="Thioredoxin" evidence="7">
    <location>
        <begin position="39"/>
        <end position="179"/>
    </location>
</feature>